<dbReference type="Proteomes" id="UP000054363">
    <property type="component" value="Unassembled WGS sequence"/>
</dbReference>
<dbReference type="EMBL" id="JPER01000001">
    <property type="protein sequence ID" value="KFZ32055.1"/>
    <property type="molecule type" value="Genomic_DNA"/>
</dbReference>
<dbReference type="InterPro" id="IPR001279">
    <property type="entry name" value="Metallo-B-lactamas"/>
</dbReference>
<keyword evidence="3" id="KW-0378">Hydrolase</keyword>
<dbReference type="InterPro" id="IPR051013">
    <property type="entry name" value="MBL_superfamily_lactonases"/>
</dbReference>
<protein>
    <submittedName>
        <fullName evidence="6">Beta-lactamase</fullName>
    </submittedName>
</protein>
<dbReference type="PANTHER" id="PTHR42978">
    <property type="entry name" value="QUORUM-QUENCHING LACTONASE YTNP-RELATED-RELATED"/>
    <property type="match status" value="1"/>
</dbReference>
<evidence type="ECO:0000256" key="3">
    <source>
        <dbReference type="ARBA" id="ARBA00022801"/>
    </source>
</evidence>
<dbReference type="SMART" id="SM00849">
    <property type="entry name" value="Lactamase_B"/>
    <property type="match status" value="1"/>
</dbReference>
<evidence type="ECO:0000256" key="1">
    <source>
        <dbReference type="ARBA" id="ARBA00007749"/>
    </source>
</evidence>
<evidence type="ECO:0000256" key="4">
    <source>
        <dbReference type="ARBA" id="ARBA00022833"/>
    </source>
</evidence>
<evidence type="ECO:0000313" key="7">
    <source>
        <dbReference type="Proteomes" id="UP000054363"/>
    </source>
</evidence>
<dbReference type="GO" id="GO:0046872">
    <property type="term" value="F:metal ion binding"/>
    <property type="evidence" value="ECO:0007669"/>
    <property type="project" value="UniProtKB-KW"/>
</dbReference>
<gene>
    <name evidence="6" type="ORF">IDSA_05120</name>
</gene>
<comment type="similarity">
    <text evidence="1">Belongs to the metallo-beta-lactamase superfamily.</text>
</comment>
<sequence length="308" mass="33331">MLTAGLAVAGTAVQATPEDSSQAPGYYRMPLGDFMITALSDGTVDLPMHNLLHLDAAEVHQRLAKDYLESPLETSLNGFLIDTGDKQVLVDTGAGSMFGPTLGKLPQHLQAAGYQTNDIDVILITHMHPDHVGGLVRDGERLYPNAKVYVHRDDANYWLDEAHLNAAPEGQKDFFRGAMAALQPYQESGQLSSFTGVTEILPGFVAHPTVGHTPGHSGYHVSSAEQTMVFWGDVIHVAAIQFADPEVTIDFDTDSAVAKTVRQGVFSSVAKEGYWAAGAHLSFPGIGHLATRDKGYRWIPANYTTQFK</sequence>
<comment type="caution">
    <text evidence="6">The sequence shown here is derived from an EMBL/GenBank/DDBJ whole genome shotgun (WGS) entry which is preliminary data.</text>
</comment>
<organism evidence="6 7">
    <name type="scientific">Pseudidiomarina salinarum</name>
    <dbReference type="NCBI Taxonomy" id="435908"/>
    <lineage>
        <taxon>Bacteria</taxon>
        <taxon>Pseudomonadati</taxon>
        <taxon>Pseudomonadota</taxon>
        <taxon>Gammaproteobacteria</taxon>
        <taxon>Alteromonadales</taxon>
        <taxon>Idiomarinaceae</taxon>
        <taxon>Pseudidiomarina</taxon>
    </lineage>
</organism>
<keyword evidence="7" id="KW-1185">Reference proteome</keyword>
<dbReference type="Pfam" id="PF00753">
    <property type="entry name" value="Lactamase_B"/>
    <property type="match status" value="1"/>
</dbReference>
<dbReference type="eggNOG" id="COG0491">
    <property type="taxonomic scope" value="Bacteria"/>
</dbReference>
<evidence type="ECO:0000313" key="6">
    <source>
        <dbReference type="EMBL" id="KFZ32055.1"/>
    </source>
</evidence>
<dbReference type="InterPro" id="IPR036866">
    <property type="entry name" value="RibonucZ/Hydroxyglut_hydro"/>
</dbReference>
<dbReference type="Gene3D" id="3.60.15.10">
    <property type="entry name" value="Ribonuclease Z/Hydroxyacylglutathione hydrolase-like"/>
    <property type="match status" value="1"/>
</dbReference>
<reference evidence="6 7" key="1">
    <citation type="submission" date="2014-06" db="EMBL/GenBank/DDBJ databases">
        <title>The draft genome sequence of Idiomarina salinarum ISL-52.</title>
        <authorList>
            <person name="Du J."/>
            <person name="Shao Z."/>
        </authorList>
    </citation>
    <scope>NUCLEOTIDE SEQUENCE [LARGE SCALE GENOMIC DNA]</scope>
    <source>
        <strain evidence="6 7">ISL-52</strain>
    </source>
</reference>
<dbReference type="GO" id="GO:0016787">
    <property type="term" value="F:hydrolase activity"/>
    <property type="evidence" value="ECO:0007669"/>
    <property type="project" value="UniProtKB-KW"/>
</dbReference>
<dbReference type="AlphaFoldDB" id="A0A094IWJ3"/>
<dbReference type="CDD" id="cd07720">
    <property type="entry name" value="OPHC2-like_MBL-fold"/>
    <property type="match status" value="1"/>
</dbReference>
<dbReference type="STRING" id="435908.IDSA_05120"/>
<proteinExistence type="inferred from homology"/>
<keyword evidence="4" id="KW-0862">Zinc</keyword>
<feature type="domain" description="Metallo-beta-lactamase" evidence="5">
    <location>
        <begin position="75"/>
        <end position="280"/>
    </location>
</feature>
<dbReference type="PANTHER" id="PTHR42978:SF6">
    <property type="entry name" value="QUORUM-QUENCHING LACTONASE YTNP-RELATED"/>
    <property type="match status" value="1"/>
</dbReference>
<name>A0A094IWJ3_9GAMM</name>
<accession>A0A094IWJ3</accession>
<keyword evidence="2" id="KW-0479">Metal-binding</keyword>
<evidence type="ECO:0000256" key="2">
    <source>
        <dbReference type="ARBA" id="ARBA00022723"/>
    </source>
</evidence>
<evidence type="ECO:0000259" key="5">
    <source>
        <dbReference type="SMART" id="SM00849"/>
    </source>
</evidence>
<dbReference type="SUPFAM" id="SSF56281">
    <property type="entry name" value="Metallo-hydrolase/oxidoreductase"/>
    <property type="match status" value="1"/>
</dbReference>